<organism evidence="1 2">
    <name type="scientific">Microlunatus elymi</name>
    <dbReference type="NCBI Taxonomy" id="2596828"/>
    <lineage>
        <taxon>Bacteria</taxon>
        <taxon>Bacillati</taxon>
        <taxon>Actinomycetota</taxon>
        <taxon>Actinomycetes</taxon>
        <taxon>Propionibacteriales</taxon>
        <taxon>Propionibacteriaceae</taxon>
        <taxon>Microlunatus</taxon>
    </lineage>
</organism>
<dbReference type="EMBL" id="CP041692">
    <property type="protein sequence ID" value="QDP94673.1"/>
    <property type="molecule type" value="Genomic_DNA"/>
</dbReference>
<evidence type="ECO:0000313" key="2">
    <source>
        <dbReference type="Proteomes" id="UP000319263"/>
    </source>
</evidence>
<dbReference type="AlphaFoldDB" id="A0A516PU52"/>
<evidence type="ECO:0008006" key="3">
    <source>
        <dbReference type="Google" id="ProtNLM"/>
    </source>
</evidence>
<gene>
    <name evidence="1" type="ORF">FOE78_00950</name>
</gene>
<keyword evidence="2" id="KW-1185">Reference proteome</keyword>
<dbReference type="OrthoDB" id="3386844at2"/>
<dbReference type="Proteomes" id="UP000319263">
    <property type="component" value="Chromosome"/>
</dbReference>
<dbReference type="RefSeq" id="WP_143984662.1">
    <property type="nucleotide sequence ID" value="NZ_CP041692.1"/>
</dbReference>
<protein>
    <recommendedName>
        <fullName evidence="3">HEAT repeat-containing protein</fullName>
    </recommendedName>
</protein>
<dbReference type="InterPro" id="IPR016024">
    <property type="entry name" value="ARM-type_fold"/>
</dbReference>
<sequence>MAYWPRVWAARSLLHQWSPLAEPAIVSGLADDHWRVREMCAKVAARHDLAAAAEGCATLVVRDDTARVRLAAITVLSRLGEAEHAAALVTATSDPDRKFADAATTAVTAMVERLDRPVQSLLED</sequence>
<reference evidence="1 2" key="1">
    <citation type="submission" date="2019-07" db="EMBL/GenBank/DDBJ databases">
        <title>Microlunatus dokdonensis sp. nov. isolated from the rhizospheric soil of the wild plant Elymus tsukushiensis.</title>
        <authorList>
            <person name="Ghim S.-Y."/>
            <person name="Hwang Y.-J."/>
            <person name="Son J.-S."/>
            <person name="Shin J.-H."/>
        </authorList>
    </citation>
    <scope>NUCLEOTIDE SEQUENCE [LARGE SCALE GENOMIC DNA]</scope>
    <source>
        <strain evidence="1 2">KUDC0627</strain>
    </source>
</reference>
<evidence type="ECO:0000313" key="1">
    <source>
        <dbReference type="EMBL" id="QDP94673.1"/>
    </source>
</evidence>
<dbReference type="KEGG" id="mik:FOE78_00950"/>
<dbReference type="Gene3D" id="1.25.10.10">
    <property type="entry name" value="Leucine-rich Repeat Variant"/>
    <property type="match status" value="1"/>
</dbReference>
<accession>A0A516PU52</accession>
<dbReference type="SUPFAM" id="SSF48371">
    <property type="entry name" value="ARM repeat"/>
    <property type="match status" value="1"/>
</dbReference>
<proteinExistence type="predicted"/>
<dbReference type="Pfam" id="PF13646">
    <property type="entry name" value="HEAT_2"/>
    <property type="match status" value="1"/>
</dbReference>
<dbReference type="InterPro" id="IPR011989">
    <property type="entry name" value="ARM-like"/>
</dbReference>
<name>A0A516PU52_9ACTN</name>